<dbReference type="Proteomes" id="UP000726170">
    <property type="component" value="Unassembled WGS sequence"/>
</dbReference>
<sequence>MEEKLLVNKEVLTKIQSRAMAIKLTSKDKQVVKEAEEIIEIIEKVLKDNTLTLNEKIEKKMKETKFSDPEMNANLYILYRKLSDGKISQKDAAALFQLYINTEPFDKKIY</sequence>
<keyword evidence="2" id="KW-1185">Reference proteome</keyword>
<dbReference type="RefSeq" id="WP_216437453.1">
    <property type="nucleotide sequence ID" value="NZ_JAHLQF010000001.1"/>
</dbReference>
<proteinExistence type="predicted"/>
<comment type="caution">
    <text evidence="1">The sequence shown here is derived from an EMBL/GenBank/DDBJ whole genome shotgun (WGS) entry which is preliminary data.</text>
</comment>
<protein>
    <submittedName>
        <fullName evidence="1">Uncharacterized protein</fullName>
    </submittedName>
</protein>
<name>A0ABS6ECX5_9CLOT</name>
<reference evidence="1 2" key="1">
    <citation type="submission" date="2021-06" db="EMBL/GenBank/DDBJ databases">
        <authorList>
            <person name="Sun Q."/>
            <person name="Li D."/>
        </authorList>
    </citation>
    <scope>NUCLEOTIDE SEQUENCE [LARGE SCALE GENOMIC DNA]</scope>
    <source>
        <strain evidence="1 2">MSJ-11</strain>
    </source>
</reference>
<dbReference type="EMBL" id="JAHLQF010000001">
    <property type="protein sequence ID" value="MBU5483048.1"/>
    <property type="molecule type" value="Genomic_DNA"/>
</dbReference>
<evidence type="ECO:0000313" key="1">
    <source>
        <dbReference type="EMBL" id="MBU5483048.1"/>
    </source>
</evidence>
<gene>
    <name evidence="1" type="ORF">KQI86_01840</name>
</gene>
<evidence type="ECO:0000313" key="2">
    <source>
        <dbReference type="Proteomes" id="UP000726170"/>
    </source>
</evidence>
<accession>A0ABS6ECX5</accession>
<organism evidence="1 2">
    <name type="scientific">Clostridium mobile</name>
    <dbReference type="NCBI Taxonomy" id="2841512"/>
    <lineage>
        <taxon>Bacteria</taxon>
        <taxon>Bacillati</taxon>
        <taxon>Bacillota</taxon>
        <taxon>Clostridia</taxon>
        <taxon>Eubacteriales</taxon>
        <taxon>Clostridiaceae</taxon>
        <taxon>Clostridium</taxon>
    </lineage>
</organism>